<evidence type="ECO:0000313" key="3">
    <source>
        <dbReference type="EMBL" id="MBB4859129.1"/>
    </source>
</evidence>
<feature type="signal peptide" evidence="1">
    <location>
        <begin position="1"/>
        <end position="21"/>
    </location>
</feature>
<dbReference type="AlphaFoldDB" id="A0A7W7NX74"/>
<comment type="caution">
    <text evidence="3">The sequence shown here is derived from an EMBL/GenBank/DDBJ whole genome shotgun (WGS) entry which is preliminary data.</text>
</comment>
<dbReference type="EMBL" id="JACHLR010000009">
    <property type="protein sequence ID" value="MBB4859129.1"/>
    <property type="molecule type" value="Genomic_DNA"/>
</dbReference>
<reference evidence="3 4" key="1">
    <citation type="submission" date="2020-08" db="EMBL/GenBank/DDBJ databases">
        <title>Functional genomics of gut bacteria from endangered species of beetles.</title>
        <authorList>
            <person name="Carlos-Shanley C."/>
        </authorList>
    </citation>
    <scope>NUCLEOTIDE SEQUENCE [LARGE SCALE GENOMIC DNA]</scope>
    <source>
        <strain evidence="3 4">S00245</strain>
    </source>
</reference>
<keyword evidence="1" id="KW-0732">Signal</keyword>
<gene>
    <name evidence="3" type="ORF">HNO88_002455</name>
</gene>
<protein>
    <recommendedName>
        <fullName evidence="2">Ice-binding protein C-terminal domain-containing protein</fullName>
    </recommendedName>
</protein>
<dbReference type="Pfam" id="PF07589">
    <property type="entry name" value="PEP-CTERM"/>
    <property type="match status" value="1"/>
</dbReference>
<dbReference type="Proteomes" id="UP000555448">
    <property type="component" value="Unassembled WGS sequence"/>
</dbReference>
<evidence type="ECO:0000259" key="2">
    <source>
        <dbReference type="Pfam" id="PF07589"/>
    </source>
</evidence>
<dbReference type="NCBIfam" id="NF035944">
    <property type="entry name" value="PEPxxWA-CTERM"/>
    <property type="match status" value="1"/>
</dbReference>
<dbReference type="NCBIfam" id="TIGR02595">
    <property type="entry name" value="PEP_CTERM"/>
    <property type="match status" value="1"/>
</dbReference>
<name>A0A7W7NX74_9SPHN</name>
<keyword evidence="4" id="KW-1185">Reference proteome</keyword>
<accession>A0A7W7NX74</accession>
<feature type="chain" id="PRO_5031167966" description="Ice-binding protein C-terminal domain-containing protein" evidence="1">
    <location>
        <begin position="22"/>
        <end position="231"/>
    </location>
</feature>
<organism evidence="3 4">
    <name type="scientific">Novosphingobium chloroacetimidivorans</name>
    <dbReference type="NCBI Taxonomy" id="1428314"/>
    <lineage>
        <taxon>Bacteria</taxon>
        <taxon>Pseudomonadati</taxon>
        <taxon>Pseudomonadota</taxon>
        <taxon>Alphaproteobacteria</taxon>
        <taxon>Sphingomonadales</taxon>
        <taxon>Sphingomonadaceae</taxon>
        <taxon>Novosphingobium</taxon>
    </lineage>
</organism>
<sequence length="231" mass="23937">MHRFILAAMAAFAFSAAPAHAAFETTTRLTFNSQGPIQDSFSTLFGGATGNPSAPFLNTYGGPDITPGTTLYGGTTTDDFYADAYFFLGVAPSAAPGGTRRLILGVNQNLAGQSFASLFPTYDEGALIDAIVGLNAGTAPAFGQAFQLVSGFQAQFGPQYAFKLDGTGFLTAFSEGTGFGTITTTQTTEYVPDAVPEPAVWLMMIVGCGVVGVALRRRKPGASALSLRTAP</sequence>
<dbReference type="InterPro" id="IPR013424">
    <property type="entry name" value="Ice-binding_C"/>
</dbReference>
<feature type="domain" description="Ice-binding protein C-terminal" evidence="2">
    <location>
        <begin position="194"/>
        <end position="218"/>
    </location>
</feature>
<evidence type="ECO:0000313" key="4">
    <source>
        <dbReference type="Proteomes" id="UP000555448"/>
    </source>
</evidence>
<evidence type="ECO:0000256" key="1">
    <source>
        <dbReference type="SAM" id="SignalP"/>
    </source>
</evidence>
<proteinExistence type="predicted"/>
<dbReference type="RefSeq" id="WP_246381630.1">
    <property type="nucleotide sequence ID" value="NZ_JACHLR010000009.1"/>
</dbReference>